<reference evidence="2 3" key="3">
    <citation type="submission" date="2019-11" db="EMBL/GenBank/DDBJ databases">
        <title>Type strains purchased from KCTC, JCM and DSMZ.</title>
        <authorList>
            <person name="Lu H."/>
        </authorList>
    </citation>
    <scope>NUCLEOTIDE SEQUENCE [LARGE SCALE GENOMIC DNA]</scope>
    <source>
        <strain evidence="2 3">KCTC 52429</strain>
    </source>
</reference>
<dbReference type="EMBL" id="BMKG01000008">
    <property type="protein sequence ID" value="GGB99359.1"/>
    <property type="molecule type" value="Genomic_DNA"/>
</dbReference>
<reference evidence="1" key="1">
    <citation type="journal article" date="2014" name="Int. J. Syst. Evol. Microbiol.">
        <title>Complete genome of a new Firmicutes species belonging to the dominant human colonic microbiota ('Ruminococcus bicirculans') reveals two chromosomes and a selective capacity to utilize plant glucans.</title>
        <authorList>
            <consortium name="NISC Comparative Sequencing Program"/>
            <person name="Wegmann U."/>
            <person name="Louis P."/>
            <person name="Goesmann A."/>
            <person name="Henrissat B."/>
            <person name="Duncan S.H."/>
            <person name="Flint H.J."/>
        </authorList>
    </citation>
    <scope>NUCLEOTIDE SEQUENCE</scope>
    <source>
        <strain evidence="1">CGMCC 1.15931</strain>
    </source>
</reference>
<dbReference type="Proteomes" id="UP000622638">
    <property type="component" value="Unassembled WGS sequence"/>
</dbReference>
<dbReference type="OrthoDB" id="8778913at2"/>
<gene>
    <name evidence="1" type="ORF">GCM10011572_21620</name>
    <name evidence="2" type="ORF">GM672_24010</name>
</gene>
<reference evidence="4" key="2">
    <citation type="journal article" date="2019" name="Int. J. Syst. Evol. Microbiol.">
        <title>The Global Catalogue of Microorganisms (GCM) 10K type strain sequencing project: providing services to taxonomists for standard genome sequencing and annotation.</title>
        <authorList>
            <consortium name="The Broad Institute Genomics Platform"/>
            <consortium name="The Broad Institute Genome Sequencing Center for Infectious Disease"/>
            <person name="Wu L."/>
            <person name="Ma J."/>
        </authorList>
    </citation>
    <scope>NUCLEOTIDE SEQUENCE [LARGE SCALE GENOMIC DNA]</scope>
    <source>
        <strain evidence="4">CGMCC 1.15931</strain>
    </source>
</reference>
<sequence length="295" mass="33242">MKKQLFAGAAGATVTVAELLDLARREVDPRAPESLMTLAAPLHALARDRTLLQKCINFGLTHWREGSLHFYSSQSCHIASIDNFVIRINLWPLLPLDPRRRTILADVLSYFDYHDHNFSFITANYFGPGYETEIYSYSRDRLIGYPGEKVELTYEGRHGLNDNTVMLYEQFRDIHMQLPPPALSASINLMMNCPHSGLTHQFYFDIENSCIRDYVGAVSDKRVNALGFARHLHDAETPALLQRIAESHPCSRTRVEAGRILVSIAGEAALSASSRARMLADPLARALWRRAEQGS</sequence>
<organism evidence="2 3">
    <name type="scientific">Pseudoduganella buxea</name>
    <dbReference type="NCBI Taxonomy" id="1949069"/>
    <lineage>
        <taxon>Bacteria</taxon>
        <taxon>Pseudomonadati</taxon>
        <taxon>Pseudomonadota</taxon>
        <taxon>Betaproteobacteria</taxon>
        <taxon>Burkholderiales</taxon>
        <taxon>Oxalobacteraceae</taxon>
        <taxon>Telluria group</taxon>
        <taxon>Pseudoduganella</taxon>
    </lineage>
</organism>
<evidence type="ECO:0000313" key="3">
    <source>
        <dbReference type="Proteomes" id="UP000430634"/>
    </source>
</evidence>
<dbReference type="EMBL" id="WNKZ01000104">
    <property type="protein sequence ID" value="MTV55794.1"/>
    <property type="molecule type" value="Genomic_DNA"/>
</dbReference>
<evidence type="ECO:0000313" key="2">
    <source>
        <dbReference type="EMBL" id="MTV55794.1"/>
    </source>
</evidence>
<comment type="caution">
    <text evidence="2">The sequence shown here is derived from an EMBL/GenBank/DDBJ whole genome shotgun (WGS) entry which is preliminary data.</text>
</comment>
<dbReference type="RefSeq" id="WP_155473053.1">
    <property type="nucleotide sequence ID" value="NZ_BMKG01000008.1"/>
</dbReference>
<proteinExistence type="predicted"/>
<reference evidence="1" key="4">
    <citation type="submission" date="2024-05" db="EMBL/GenBank/DDBJ databases">
        <authorList>
            <person name="Sun Q."/>
            <person name="Zhou Y."/>
        </authorList>
    </citation>
    <scope>NUCLEOTIDE SEQUENCE</scope>
    <source>
        <strain evidence="1">CGMCC 1.15931</strain>
    </source>
</reference>
<name>A0A6I3T302_9BURK</name>
<dbReference type="AlphaFoldDB" id="A0A6I3T302"/>
<evidence type="ECO:0000313" key="1">
    <source>
        <dbReference type="EMBL" id="GGB99359.1"/>
    </source>
</evidence>
<keyword evidence="4" id="KW-1185">Reference proteome</keyword>
<evidence type="ECO:0000313" key="4">
    <source>
        <dbReference type="Proteomes" id="UP000622638"/>
    </source>
</evidence>
<accession>A0A6I3T302</accession>
<dbReference type="Proteomes" id="UP000430634">
    <property type="component" value="Unassembled WGS sequence"/>
</dbReference>
<protein>
    <submittedName>
        <fullName evidence="2">Uncharacterized protein</fullName>
    </submittedName>
</protein>